<dbReference type="AlphaFoldDB" id="A0A1I5GT71"/>
<comment type="subcellular location">
    <subcellularLocation>
        <location evidence="1">Cell membrane</location>
        <topology evidence="1">Multi-pass membrane protein</topology>
    </subcellularLocation>
</comment>
<dbReference type="Gene3D" id="1.20.1250.20">
    <property type="entry name" value="MFS general substrate transporter like domains"/>
    <property type="match status" value="2"/>
</dbReference>
<keyword evidence="4 5" id="KW-0472">Membrane</keyword>
<feature type="transmembrane region" description="Helical" evidence="5">
    <location>
        <begin position="364"/>
        <end position="391"/>
    </location>
</feature>
<dbReference type="SUPFAM" id="SSF103473">
    <property type="entry name" value="MFS general substrate transporter"/>
    <property type="match status" value="1"/>
</dbReference>
<feature type="transmembrane region" description="Helical" evidence="5">
    <location>
        <begin position="183"/>
        <end position="202"/>
    </location>
</feature>
<keyword evidence="3 5" id="KW-1133">Transmembrane helix</keyword>
<reference evidence="8" key="1">
    <citation type="submission" date="2016-10" db="EMBL/GenBank/DDBJ databases">
        <authorList>
            <person name="Varghese N."/>
            <person name="Submissions S."/>
        </authorList>
    </citation>
    <scope>NUCLEOTIDE SEQUENCE [LARGE SCALE GENOMIC DNA]</scope>
    <source>
        <strain evidence="8">DSM 43161</strain>
    </source>
</reference>
<evidence type="ECO:0000256" key="2">
    <source>
        <dbReference type="ARBA" id="ARBA00022692"/>
    </source>
</evidence>
<feature type="domain" description="Major facilitator superfamily (MFS) profile" evidence="6">
    <location>
        <begin position="231"/>
        <end position="444"/>
    </location>
</feature>
<dbReference type="InterPro" id="IPR036259">
    <property type="entry name" value="MFS_trans_sf"/>
</dbReference>
<dbReference type="PANTHER" id="PTHR11328:SF24">
    <property type="entry name" value="MAJOR FACILITATOR SUPERFAMILY (MFS) PROFILE DOMAIN-CONTAINING PROTEIN"/>
    <property type="match status" value="1"/>
</dbReference>
<dbReference type="EMBL" id="FOWE01000007">
    <property type="protein sequence ID" value="SFO39046.1"/>
    <property type="molecule type" value="Genomic_DNA"/>
</dbReference>
<evidence type="ECO:0000256" key="1">
    <source>
        <dbReference type="ARBA" id="ARBA00004651"/>
    </source>
</evidence>
<evidence type="ECO:0000256" key="5">
    <source>
        <dbReference type="SAM" id="Phobius"/>
    </source>
</evidence>
<feature type="transmembrane region" description="Helical" evidence="5">
    <location>
        <begin position="16"/>
        <end position="38"/>
    </location>
</feature>
<protein>
    <submittedName>
        <fullName evidence="7">Na+/melibiose symporter</fullName>
    </submittedName>
</protein>
<keyword evidence="2 5" id="KW-0812">Transmembrane</keyword>
<dbReference type="RefSeq" id="WP_075014429.1">
    <property type="nucleotide sequence ID" value="NZ_FOWE01000007.1"/>
</dbReference>
<sequence length="444" mass="44837">MTAATPRLSRGTHLGYALGSIGTAAFGTVPGLLLLHYLTDELGVAAGLAGLVVFAPKAWDVLLNPWVGSRSDRTAGRWGPRRPWMLAGGLALPPLFVLVFAGPGAPPAAAATWVAVTFLLAATAYACFQVPYVAQPAEITDDPGERATLMSWRVAALAVGILLAGAGAPAVVDASGGGRGGHLAMAVFVALLLAGGMLGAVAGTRRAPTLTRVTGEGRLGATLVLAWRSRPFRVLLTGFVLQALGIGVMLAGVPYYSEQVLGDPAAGSLLFGALVGPAILVMPLWLRVSRRLGKRTGLLASSALFTVGAAALAPAGSVGSALPLVVLVGVGYAGMQMFPLAMLPDVVAADEAASGQRRAGVFTGVWTAAETLGLAVGPGLLGLLLGAAGYVSSTGEDAAQSGGAVLAVRLGFTVLPALLVLASLPVLARYRLDPVPTPTREVPA</sequence>
<proteinExistence type="predicted"/>
<feature type="transmembrane region" description="Helical" evidence="5">
    <location>
        <begin position="108"/>
        <end position="128"/>
    </location>
</feature>
<feature type="transmembrane region" description="Helical" evidence="5">
    <location>
        <begin position="321"/>
        <end position="343"/>
    </location>
</feature>
<dbReference type="Proteomes" id="UP000183642">
    <property type="component" value="Unassembled WGS sequence"/>
</dbReference>
<evidence type="ECO:0000313" key="7">
    <source>
        <dbReference type="EMBL" id="SFO39046.1"/>
    </source>
</evidence>
<feature type="transmembrane region" description="Helical" evidence="5">
    <location>
        <begin position="268"/>
        <end position="286"/>
    </location>
</feature>
<dbReference type="GO" id="GO:0005886">
    <property type="term" value="C:plasma membrane"/>
    <property type="evidence" value="ECO:0007669"/>
    <property type="project" value="UniProtKB-SubCell"/>
</dbReference>
<dbReference type="InterPro" id="IPR039672">
    <property type="entry name" value="MFS_2"/>
</dbReference>
<organism evidence="7 8">
    <name type="scientific">Geodermatophilus obscurus</name>
    <dbReference type="NCBI Taxonomy" id="1861"/>
    <lineage>
        <taxon>Bacteria</taxon>
        <taxon>Bacillati</taxon>
        <taxon>Actinomycetota</taxon>
        <taxon>Actinomycetes</taxon>
        <taxon>Geodermatophilales</taxon>
        <taxon>Geodermatophilaceae</taxon>
        <taxon>Geodermatophilus</taxon>
    </lineage>
</organism>
<name>A0A1I5GT71_9ACTN</name>
<keyword evidence="8" id="KW-1185">Reference proteome</keyword>
<feature type="transmembrane region" description="Helical" evidence="5">
    <location>
        <begin position="403"/>
        <end position="424"/>
    </location>
</feature>
<dbReference type="PANTHER" id="PTHR11328">
    <property type="entry name" value="MAJOR FACILITATOR SUPERFAMILY DOMAIN-CONTAINING PROTEIN"/>
    <property type="match status" value="1"/>
</dbReference>
<gene>
    <name evidence="7" type="ORF">SAMN05660359_03105</name>
</gene>
<dbReference type="InterPro" id="IPR020846">
    <property type="entry name" value="MFS_dom"/>
</dbReference>
<evidence type="ECO:0000259" key="6">
    <source>
        <dbReference type="PROSITE" id="PS50850"/>
    </source>
</evidence>
<dbReference type="GO" id="GO:0008643">
    <property type="term" value="P:carbohydrate transport"/>
    <property type="evidence" value="ECO:0007669"/>
    <property type="project" value="InterPro"/>
</dbReference>
<feature type="transmembrane region" description="Helical" evidence="5">
    <location>
        <begin position="84"/>
        <end position="102"/>
    </location>
</feature>
<dbReference type="GO" id="GO:0015293">
    <property type="term" value="F:symporter activity"/>
    <property type="evidence" value="ECO:0007669"/>
    <property type="project" value="InterPro"/>
</dbReference>
<dbReference type="PROSITE" id="PS50850">
    <property type="entry name" value="MFS"/>
    <property type="match status" value="1"/>
</dbReference>
<dbReference type="Pfam" id="PF13347">
    <property type="entry name" value="MFS_2"/>
    <property type="match status" value="1"/>
</dbReference>
<evidence type="ECO:0000256" key="4">
    <source>
        <dbReference type="ARBA" id="ARBA00023136"/>
    </source>
</evidence>
<dbReference type="OrthoDB" id="3717977at2"/>
<accession>A0A1I5GT71</accession>
<feature type="transmembrane region" description="Helical" evidence="5">
    <location>
        <begin position="44"/>
        <end position="63"/>
    </location>
</feature>
<feature type="transmembrane region" description="Helical" evidence="5">
    <location>
        <begin position="149"/>
        <end position="171"/>
    </location>
</feature>
<evidence type="ECO:0000313" key="8">
    <source>
        <dbReference type="Proteomes" id="UP000183642"/>
    </source>
</evidence>
<evidence type="ECO:0000256" key="3">
    <source>
        <dbReference type="ARBA" id="ARBA00022989"/>
    </source>
</evidence>
<feature type="transmembrane region" description="Helical" evidence="5">
    <location>
        <begin position="234"/>
        <end position="256"/>
    </location>
</feature>